<organism evidence="6 7">
    <name type="scientific">Microbacterium aquimaris</name>
    <dbReference type="NCBI Taxonomy" id="459816"/>
    <lineage>
        <taxon>Bacteria</taxon>
        <taxon>Bacillati</taxon>
        <taxon>Actinomycetota</taxon>
        <taxon>Actinomycetes</taxon>
        <taxon>Micrococcales</taxon>
        <taxon>Microbacteriaceae</taxon>
        <taxon>Microbacterium</taxon>
    </lineage>
</organism>
<dbReference type="InterPro" id="IPR002173">
    <property type="entry name" value="Carboh/pur_kinase_PfkB_CS"/>
</dbReference>
<comment type="caution">
    <text evidence="6">The sequence shown here is derived from an EMBL/GenBank/DDBJ whole genome shotgun (WGS) entry which is preliminary data.</text>
</comment>
<accession>A0ABU5N388</accession>
<evidence type="ECO:0000256" key="4">
    <source>
        <dbReference type="RuleBase" id="RU003704"/>
    </source>
</evidence>
<dbReference type="CDD" id="cd01166">
    <property type="entry name" value="KdgK"/>
    <property type="match status" value="1"/>
</dbReference>
<dbReference type="InterPro" id="IPR011611">
    <property type="entry name" value="PfkB_dom"/>
</dbReference>
<dbReference type="PANTHER" id="PTHR43320:SF2">
    <property type="entry name" value="2-DEHYDRO-3-DEOXYGLUCONOKINASE_2-DEHYDRO-3-DEOXYGALACTONOKINASE"/>
    <property type="match status" value="1"/>
</dbReference>
<dbReference type="SUPFAM" id="SSF53613">
    <property type="entry name" value="Ribokinase-like"/>
    <property type="match status" value="1"/>
</dbReference>
<proteinExistence type="inferred from homology"/>
<gene>
    <name evidence="6" type="ORF">R2Q92_00900</name>
</gene>
<protein>
    <submittedName>
        <fullName evidence="6">Sugar kinase</fullName>
    </submittedName>
</protein>
<keyword evidence="7" id="KW-1185">Reference proteome</keyword>
<dbReference type="Pfam" id="PF00294">
    <property type="entry name" value="PfkB"/>
    <property type="match status" value="1"/>
</dbReference>
<dbReference type="EMBL" id="JAWJYN010000001">
    <property type="protein sequence ID" value="MDZ8160377.1"/>
    <property type="molecule type" value="Genomic_DNA"/>
</dbReference>
<keyword evidence="2 4" id="KW-0808">Transferase</keyword>
<evidence type="ECO:0000313" key="7">
    <source>
        <dbReference type="Proteomes" id="UP001291912"/>
    </source>
</evidence>
<dbReference type="GO" id="GO:0016301">
    <property type="term" value="F:kinase activity"/>
    <property type="evidence" value="ECO:0007669"/>
    <property type="project" value="UniProtKB-KW"/>
</dbReference>
<dbReference type="PROSITE" id="PS00584">
    <property type="entry name" value="PFKB_KINASES_2"/>
    <property type="match status" value="1"/>
</dbReference>
<feature type="domain" description="Carbohydrate kinase PfkB" evidence="5">
    <location>
        <begin position="6"/>
        <end position="296"/>
    </location>
</feature>
<comment type="similarity">
    <text evidence="1 4">Belongs to the carbohydrate kinase PfkB family.</text>
</comment>
<dbReference type="Gene3D" id="3.40.1190.20">
    <property type="match status" value="1"/>
</dbReference>
<evidence type="ECO:0000259" key="5">
    <source>
        <dbReference type="Pfam" id="PF00294"/>
    </source>
</evidence>
<dbReference type="InterPro" id="IPR002139">
    <property type="entry name" value="Ribo/fructo_kinase"/>
</dbReference>
<reference evidence="6 7" key="1">
    <citation type="submission" date="2023-10" db="EMBL/GenBank/DDBJ databases">
        <title>Microbacterium xanthum sp. nov., isolated from seaweed.</title>
        <authorList>
            <person name="Lee S.D."/>
        </authorList>
    </citation>
    <scope>NUCLEOTIDE SEQUENCE [LARGE SCALE GENOMIC DNA]</scope>
    <source>
        <strain evidence="6 7">KCTC 19124</strain>
    </source>
</reference>
<dbReference type="InterPro" id="IPR029056">
    <property type="entry name" value="Ribokinase-like"/>
</dbReference>
<keyword evidence="3 4" id="KW-0418">Kinase</keyword>
<sequence>MSDRGVVTVGESLLRLSTDRVGPLAHASALHLGFGGAESNVAIGLSRLGIQTTWVSRLGADSGGDLILRELHAEGVSTVAARDAHAPTALMLKVRRTPEVVEVIYHRAGSAASKLSAEDVDPILLRDAALVHLTGITAALSDSARGAVLAAARLAKAAGTPVSFDLNHRARLWSADDARSFYAEILPFVDIVFAGDDEARLIVEGDRSDLDLARALADAGPATAVLKLGARGALAVEGTTTEQVPAVSIRPVDTVGAGDAFVAGFLAAQLAGESLKDRLGLAVRTGAFACLAEGDWEGAPRRHELGLLGAADPVVR</sequence>
<evidence type="ECO:0000256" key="1">
    <source>
        <dbReference type="ARBA" id="ARBA00010688"/>
    </source>
</evidence>
<dbReference type="PRINTS" id="PR00990">
    <property type="entry name" value="RIBOKINASE"/>
</dbReference>
<dbReference type="RefSeq" id="WP_194423108.1">
    <property type="nucleotide sequence ID" value="NZ_BAAAPT010000001.1"/>
</dbReference>
<evidence type="ECO:0000313" key="6">
    <source>
        <dbReference type="EMBL" id="MDZ8160377.1"/>
    </source>
</evidence>
<name>A0ABU5N388_9MICO</name>
<evidence type="ECO:0000256" key="3">
    <source>
        <dbReference type="ARBA" id="ARBA00022777"/>
    </source>
</evidence>
<dbReference type="PANTHER" id="PTHR43320">
    <property type="entry name" value="SUGAR KINASE"/>
    <property type="match status" value="1"/>
</dbReference>
<dbReference type="InterPro" id="IPR052700">
    <property type="entry name" value="Carb_kinase_PfkB-like"/>
</dbReference>
<evidence type="ECO:0000256" key="2">
    <source>
        <dbReference type="ARBA" id="ARBA00022679"/>
    </source>
</evidence>
<dbReference type="Proteomes" id="UP001291912">
    <property type="component" value="Unassembled WGS sequence"/>
</dbReference>